<reference evidence="2 3" key="1">
    <citation type="submission" date="2016-10" db="EMBL/GenBank/DDBJ databases">
        <authorList>
            <person name="Varghese N."/>
            <person name="Submissions S."/>
        </authorList>
    </citation>
    <scope>NUCLEOTIDE SEQUENCE [LARGE SCALE GENOMIC DNA]</scope>
    <source>
        <strain evidence="2 3">DSM 9169</strain>
    </source>
</reference>
<protein>
    <submittedName>
        <fullName evidence="2">DNA polymerase-3 subunit epsilon</fullName>
    </submittedName>
</protein>
<dbReference type="PROSITE" id="PS50164">
    <property type="entry name" value="GIY_YIG"/>
    <property type="match status" value="1"/>
</dbReference>
<dbReference type="InterPro" id="IPR006054">
    <property type="entry name" value="DnaQ"/>
</dbReference>
<dbReference type="SUPFAM" id="SSF46600">
    <property type="entry name" value="C-terminal UvrC-binding domain of UvrB"/>
    <property type="match status" value="1"/>
</dbReference>
<dbReference type="CDD" id="cd10434">
    <property type="entry name" value="GIY-YIG_UvrC_Cho"/>
    <property type="match status" value="1"/>
</dbReference>
<dbReference type="PANTHER" id="PTHR30231:SF41">
    <property type="entry name" value="DNA POLYMERASE III SUBUNIT EPSILON"/>
    <property type="match status" value="1"/>
</dbReference>
<dbReference type="Proteomes" id="UP000198976">
    <property type="component" value="Chromosome I"/>
</dbReference>
<dbReference type="CDD" id="cd06127">
    <property type="entry name" value="DEDDh"/>
    <property type="match status" value="1"/>
</dbReference>
<evidence type="ECO:0000313" key="2">
    <source>
        <dbReference type="EMBL" id="SDT92351.1"/>
    </source>
</evidence>
<dbReference type="SMART" id="SM00479">
    <property type="entry name" value="EXOIII"/>
    <property type="match status" value="1"/>
</dbReference>
<gene>
    <name evidence="2" type="ORF">SAMN04489714_0933</name>
</gene>
<dbReference type="InterPro" id="IPR000305">
    <property type="entry name" value="GIY-YIG_endonuc"/>
</dbReference>
<dbReference type="Gene3D" id="3.30.420.10">
    <property type="entry name" value="Ribonuclease H-like superfamily/Ribonuclease H"/>
    <property type="match status" value="1"/>
</dbReference>
<dbReference type="Pfam" id="PF00929">
    <property type="entry name" value="RNase_T"/>
    <property type="match status" value="1"/>
</dbReference>
<dbReference type="InterPro" id="IPR047296">
    <property type="entry name" value="GIY-YIG_UvrC_Cho"/>
</dbReference>
<organism evidence="2 3">
    <name type="scientific">Schaalia radingae</name>
    <dbReference type="NCBI Taxonomy" id="131110"/>
    <lineage>
        <taxon>Bacteria</taxon>
        <taxon>Bacillati</taxon>
        <taxon>Actinomycetota</taxon>
        <taxon>Actinomycetes</taxon>
        <taxon>Actinomycetales</taxon>
        <taxon>Actinomycetaceae</taxon>
        <taxon>Schaalia</taxon>
    </lineage>
</organism>
<evidence type="ECO:0000259" key="1">
    <source>
        <dbReference type="PROSITE" id="PS50164"/>
    </source>
</evidence>
<name>A0ABY0V6Z3_9ACTO</name>
<dbReference type="InterPro" id="IPR001943">
    <property type="entry name" value="UVR_dom"/>
</dbReference>
<sequence length="555" mass="61229">MTISTHPAQDGHGEVDLHPHSPVARRLAEAVPVGVQVGLDQLGTPLDEATWIVVDLETTGIGTRSAITEIGAVKVHGRRITDQFHTLVNPDQPIPASITALTGISDESVAQCPLITDVYPQFHQWADFDEQPIIVAHNARFDVGFLRRAANACDMTWPRIRIVDTLALARLALPRPMISNHKLGTLAAHFGVSDYDAHRALGDVLATVQVFHGLCDLVSKSGASTVEDLVTLGRPVPPRTRQKSTLADSLPQTPGTYRFVDDAGGTLYVGSARNIRSRVRTYFTATETRRKVRRMLAVATGVEAQSTSTELEARVEELRLIRTLSPLFNSASRRQKATHWVVRRHDRFECVPVIESHEALDALGPYSTHASAREAIDALQQAGADTMDCDECSVIDALNEQMNQAAGDEHFERAARLRTLLGTYIRGIEQQRIVRALGLARRAVWAHHRSEGGWEIALTSFGRLVRVAVSPPGTSPLPWVEMLHDEDVPARPDVFLAGTTWEETRVLYRDLTRPGARLIEWDGVVPLGSTWTSPLRRDTLIRAVGQARRPETTMN</sequence>
<dbReference type="InterPro" id="IPR035901">
    <property type="entry name" value="GIY-YIG_endonuc_sf"/>
</dbReference>
<dbReference type="NCBIfam" id="TIGR00573">
    <property type="entry name" value="dnaq"/>
    <property type="match status" value="1"/>
</dbReference>
<dbReference type="RefSeq" id="WP_058236555.1">
    <property type="nucleotide sequence ID" value="NZ_LT629792.1"/>
</dbReference>
<evidence type="ECO:0000313" key="3">
    <source>
        <dbReference type="Proteomes" id="UP000198976"/>
    </source>
</evidence>
<dbReference type="SUPFAM" id="SSF53098">
    <property type="entry name" value="Ribonuclease H-like"/>
    <property type="match status" value="1"/>
</dbReference>
<dbReference type="EMBL" id="LT629792">
    <property type="protein sequence ID" value="SDT92351.1"/>
    <property type="molecule type" value="Genomic_DNA"/>
</dbReference>
<dbReference type="InterPro" id="IPR012337">
    <property type="entry name" value="RNaseH-like_sf"/>
</dbReference>
<dbReference type="SMART" id="SM00465">
    <property type="entry name" value="GIYc"/>
    <property type="match status" value="1"/>
</dbReference>
<proteinExistence type="predicted"/>
<feature type="domain" description="GIY-YIG" evidence="1">
    <location>
        <begin position="252"/>
        <end position="330"/>
    </location>
</feature>
<dbReference type="PANTHER" id="PTHR30231">
    <property type="entry name" value="DNA POLYMERASE III SUBUNIT EPSILON"/>
    <property type="match status" value="1"/>
</dbReference>
<dbReference type="Gene3D" id="3.40.1440.10">
    <property type="entry name" value="GIY-YIG endonuclease"/>
    <property type="match status" value="1"/>
</dbReference>
<dbReference type="InterPro" id="IPR013520">
    <property type="entry name" value="Ribonucl_H"/>
</dbReference>
<accession>A0ABY0V6Z3</accession>
<dbReference type="InterPro" id="IPR036397">
    <property type="entry name" value="RNaseH_sf"/>
</dbReference>
<dbReference type="SUPFAM" id="SSF82771">
    <property type="entry name" value="GIY-YIG endonuclease"/>
    <property type="match status" value="1"/>
</dbReference>
<dbReference type="InterPro" id="IPR036876">
    <property type="entry name" value="UVR_dom_sf"/>
</dbReference>
<dbReference type="Pfam" id="PF02151">
    <property type="entry name" value="UVR"/>
    <property type="match status" value="1"/>
</dbReference>
<keyword evidence="3" id="KW-1185">Reference proteome</keyword>